<dbReference type="AlphaFoldDB" id="A0A7G6E6B7"/>
<evidence type="ECO:0000259" key="2">
    <source>
        <dbReference type="Pfam" id="PF03972"/>
    </source>
</evidence>
<feature type="domain" description="MmgE/PrpD C-terminal" evidence="3">
    <location>
        <begin position="259"/>
        <end position="417"/>
    </location>
</feature>
<dbReference type="OrthoDB" id="9791416at2"/>
<dbReference type="InterPro" id="IPR042188">
    <property type="entry name" value="MmgE/PrpD_sf_2"/>
</dbReference>
<dbReference type="PANTHER" id="PTHR16943:SF8">
    <property type="entry name" value="2-METHYLCITRATE DEHYDRATASE"/>
    <property type="match status" value="1"/>
</dbReference>
<proteinExistence type="inferred from homology"/>
<organism evidence="4 5">
    <name type="scientific">Thermanaerosceptrum fracticalcis</name>
    <dbReference type="NCBI Taxonomy" id="1712410"/>
    <lineage>
        <taxon>Bacteria</taxon>
        <taxon>Bacillati</taxon>
        <taxon>Bacillota</taxon>
        <taxon>Clostridia</taxon>
        <taxon>Eubacteriales</taxon>
        <taxon>Peptococcaceae</taxon>
        <taxon>Thermanaerosceptrum</taxon>
    </lineage>
</organism>
<keyword evidence="5" id="KW-1185">Reference proteome</keyword>
<evidence type="ECO:0000313" key="5">
    <source>
        <dbReference type="Proteomes" id="UP000515847"/>
    </source>
</evidence>
<protein>
    <submittedName>
        <fullName evidence="4">MmgE/PrpD family protein</fullName>
    </submittedName>
</protein>
<evidence type="ECO:0000259" key="3">
    <source>
        <dbReference type="Pfam" id="PF19305"/>
    </source>
</evidence>
<name>A0A7G6E6B7_THEFR</name>
<dbReference type="Pfam" id="PF19305">
    <property type="entry name" value="MmgE_PrpD_C"/>
    <property type="match status" value="1"/>
</dbReference>
<evidence type="ECO:0000313" key="4">
    <source>
        <dbReference type="EMBL" id="QNB47621.1"/>
    </source>
</evidence>
<dbReference type="RefSeq" id="WP_034421826.1">
    <property type="nucleotide sequence ID" value="NZ_CP045798.1"/>
</dbReference>
<sequence>MAKWIVETGYEDIPEVVKKEGKRSLLNWLGVAVGAAYHPAVDIVLSMVEEVGGKEQASLLGRKEKLNILFAALVNGMTSHMFDFDDTHLETVLHPSSPVAPVVFALGERYNLSCKDVLTAFILGAEAECRISQAVYPDHYEVGWHITSTAGNFGAAAAAGKILGLDIKQMTYAFGIAASQASGLKEMFGTMTKPYHPGKAAMNGIMAAMLAAKGFTSSEQGIEAKTGFANVLSTKQDYTQITGKLGEHWELLKNSYKPFACGIVAHPTIDAVIKLRKQHQIRVEEVVEIEAYVNRLVPILMGKENPRTGLETKFSTYHCAAVALLDGKAGEEQFSDERAQAEDAVALRKKVRLIVKPEINKDEAIINIKLNNGTILTEHVEHAVGSMINPMTDGDLQEKFYDLTKGILPEENIHKLIQLMFKFEEVAKVNEITALCSST</sequence>
<dbReference type="Gene3D" id="1.10.4100.10">
    <property type="entry name" value="2-methylcitrate dehydratase PrpD"/>
    <property type="match status" value="1"/>
</dbReference>
<dbReference type="InterPro" id="IPR036148">
    <property type="entry name" value="MmgE/PrpD_sf"/>
</dbReference>
<dbReference type="InterPro" id="IPR005656">
    <property type="entry name" value="MmgE_PrpD"/>
</dbReference>
<dbReference type="Gene3D" id="3.30.1330.120">
    <property type="entry name" value="2-methylcitrate dehydratase PrpD"/>
    <property type="match status" value="1"/>
</dbReference>
<dbReference type="InterPro" id="IPR045337">
    <property type="entry name" value="MmgE_PrpD_C"/>
</dbReference>
<feature type="domain" description="MmgE/PrpD N-terminal" evidence="2">
    <location>
        <begin position="1"/>
        <end position="239"/>
    </location>
</feature>
<dbReference type="GO" id="GO:0016829">
    <property type="term" value="F:lyase activity"/>
    <property type="evidence" value="ECO:0007669"/>
    <property type="project" value="InterPro"/>
</dbReference>
<dbReference type="InterPro" id="IPR042183">
    <property type="entry name" value="MmgE/PrpD_sf_1"/>
</dbReference>
<dbReference type="EMBL" id="CP045798">
    <property type="protein sequence ID" value="QNB47621.1"/>
    <property type="molecule type" value="Genomic_DNA"/>
</dbReference>
<gene>
    <name evidence="4" type="ORF">BR63_15875</name>
</gene>
<dbReference type="Proteomes" id="UP000515847">
    <property type="component" value="Chromosome"/>
</dbReference>
<comment type="similarity">
    <text evidence="1">Belongs to the PrpD family.</text>
</comment>
<reference evidence="4 5" key="1">
    <citation type="journal article" date="2019" name="Front. Microbiol.">
        <title>Thermoanaerosceptrum fracticalcis gen. nov. sp. nov., a Novel Fumarate-Fermenting Microorganism From a Deep Fractured Carbonate Aquifer of the US Great Basin.</title>
        <authorList>
            <person name="Hamilton-Brehm S.D."/>
            <person name="Stewart L.E."/>
            <person name="Zavarin M."/>
            <person name="Caldwell M."/>
            <person name="Lawson P.A."/>
            <person name="Onstott T.C."/>
            <person name="Grzymski J."/>
            <person name="Neveux I."/>
            <person name="Lollar B.S."/>
            <person name="Russell C.E."/>
            <person name="Moser D.P."/>
        </authorList>
    </citation>
    <scope>NUCLEOTIDE SEQUENCE [LARGE SCALE GENOMIC DNA]</scope>
    <source>
        <strain evidence="4 5">DRI-13</strain>
    </source>
</reference>
<dbReference type="KEGG" id="tfr:BR63_15875"/>
<dbReference type="InterPro" id="IPR045336">
    <property type="entry name" value="MmgE_PrpD_N"/>
</dbReference>
<evidence type="ECO:0000256" key="1">
    <source>
        <dbReference type="ARBA" id="ARBA00006174"/>
    </source>
</evidence>
<dbReference type="PANTHER" id="PTHR16943">
    <property type="entry name" value="2-METHYLCITRATE DEHYDRATASE-RELATED"/>
    <property type="match status" value="1"/>
</dbReference>
<dbReference type="Pfam" id="PF03972">
    <property type="entry name" value="MmgE_PrpD_N"/>
    <property type="match status" value="1"/>
</dbReference>
<accession>A0A7G6E6B7</accession>
<dbReference type="SUPFAM" id="SSF103378">
    <property type="entry name" value="2-methylcitrate dehydratase PrpD"/>
    <property type="match status" value="1"/>
</dbReference>